<evidence type="ECO:0000313" key="2">
    <source>
        <dbReference type="EMBL" id="CAF4623405.1"/>
    </source>
</evidence>
<dbReference type="EMBL" id="CAJOBI010108851">
    <property type="protein sequence ID" value="CAF4623405.1"/>
    <property type="molecule type" value="Genomic_DNA"/>
</dbReference>
<protein>
    <submittedName>
        <fullName evidence="1">Uncharacterized protein</fullName>
    </submittedName>
</protein>
<gene>
    <name evidence="1" type="ORF">MBJ925_LOCUS5474</name>
    <name evidence="2" type="ORF">SMN809_LOCUS39989</name>
</gene>
<feature type="non-terminal residue" evidence="1">
    <location>
        <position position="1"/>
    </location>
</feature>
<organism evidence="1 3">
    <name type="scientific">Rotaria magnacalcarata</name>
    <dbReference type="NCBI Taxonomy" id="392030"/>
    <lineage>
        <taxon>Eukaryota</taxon>
        <taxon>Metazoa</taxon>
        <taxon>Spiralia</taxon>
        <taxon>Gnathifera</taxon>
        <taxon>Rotifera</taxon>
        <taxon>Eurotatoria</taxon>
        <taxon>Bdelloidea</taxon>
        <taxon>Philodinida</taxon>
        <taxon>Philodinidae</taxon>
        <taxon>Rotaria</taxon>
    </lineage>
</organism>
<sequence>RDRQEVLMNINTQDTNVWPNLNSNTSSASTNNATPIWNSDLRQFQEEIHNLKQEYEN</sequence>
<proteinExistence type="predicted"/>
<comment type="caution">
    <text evidence="1">The sequence shown here is derived from an EMBL/GenBank/DDBJ whole genome shotgun (WGS) entry which is preliminary data.</text>
</comment>
<dbReference type="AlphaFoldDB" id="A0A816LU13"/>
<name>A0A816LU13_9BILA</name>
<evidence type="ECO:0000313" key="3">
    <source>
        <dbReference type="Proteomes" id="UP000663824"/>
    </source>
</evidence>
<dbReference type="Proteomes" id="UP000663824">
    <property type="component" value="Unassembled WGS sequence"/>
</dbReference>
<accession>A0A816LU13</accession>
<dbReference type="Proteomes" id="UP000676336">
    <property type="component" value="Unassembled WGS sequence"/>
</dbReference>
<dbReference type="EMBL" id="CAJNRE010001407">
    <property type="protein sequence ID" value="CAF1942539.1"/>
    <property type="molecule type" value="Genomic_DNA"/>
</dbReference>
<reference evidence="1" key="1">
    <citation type="submission" date="2021-02" db="EMBL/GenBank/DDBJ databases">
        <authorList>
            <person name="Nowell W R."/>
        </authorList>
    </citation>
    <scope>NUCLEOTIDE SEQUENCE</scope>
</reference>
<evidence type="ECO:0000313" key="1">
    <source>
        <dbReference type="EMBL" id="CAF1942539.1"/>
    </source>
</evidence>